<gene>
    <name evidence="6" type="ORF">PMEA_00005092</name>
</gene>
<protein>
    <recommendedName>
        <fullName evidence="4">60S ribosomal protein L29</fullName>
    </recommendedName>
</protein>
<dbReference type="PANTHER" id="PTHR12884">
    <property type="entry name" value="60S RIBOSOMAL PROTEIN L29"/>
    <property type="match status" value="1"/>
</dbReference>
<dbReference type="PANTHER" id="PTHR12884:SF0">
    <property type="entry name" value="60S RIBOSOMAL PROTEIN L29"/>
    <property type="match status" value="1"/>
</dbReference>
<feature type="compositionally biased region" description="Basic residues" evidence="5">
    <location>
        <begin position="16"/>
        <end position="40"/>
    </location>
</feature>
<dbReference type="GO" id="GO:0002181">
    <property type="term" value="P:cytoplasmic translation"/>
    <property type="evidence" value="ECO:0007669"/>
    <property type="project" value="TreeGrafter"/>
</dbReference>
<accession>A0AAU9WH52</accession>
<evidence type="ECO:0000256" key="1">
    <source>
        <dbReference type="ARBA" id="ARBA00010247"/>
    </source>
</evidence>
<dbReference type="AlphaFoldDB" id="A0AAU9WH52"/>
<organism evidence="6 7">
    <name type="scientific">Pocillopora meandrina</name>
    <dbReference type="NCBI Taxonomy" id="46732"/>
    <lineage>
        <taxon>Eukaryota</taxon>
        <taxon>Metazoa</taxon>
        <taxon>Cnidaria</taxon>
        <taxon>Anthozoa</taxon>
        <taxon>Hexacorallia</taxon>
        <taxon>Scleractinia</taxon>
        <taxon>Astrocoeniina</taxon>
        <taxon>Pocilloporidae</taxon>
        <taxon>Pocillopora</taxon>
    </lineage>
</organism>
<name>A0AAU9WH52_9CNID</name>
<dbReference type="GO" id="GO:0022625">
    <property type="term" value="C:cytosolic large ribosomal subunit"/>
    <property type="evidence" value="ECO:0007669"/>
    <property type="project" value="TreeGrafter"/>
</dbReference>
<evidence type="ECO:0000313" key="7">
    <source>
        <dbReference type="Proteomes" id="UP001159428"/>
    </source>
</evidence>
<evidence type="ECO:0000256" key="3">
    <source>
        <dbReference type="ARBA" id="ARBA00023274"/>
    </source>
</evidence>
<dbReference type="Pfam" id="PF01779">
    <property type="entry name" value="Ribosomal_L29e"/>
    <property type="match status" value="1"/>
</dbReference>
<comment type="similarity">
    <text evidence="1 4">Belongs to the eukaryotic ribosomal protein eL29 family.</text>
</comment>
<keyword evidence="3 4" id="KW-0687">Ribonucleoprotein</keyword>
<dbReference type="InterPro" id="IPR002673">
    <property type="entry name" value="Ribosomal_eL29"/>
</dbReference>
<sequence length="74" mass="8720">FVGFWRDCSRLDMAKSKNHTNHNQGHKWHRNGIKKPKKQRFPSLKGVDPKLLRNLRFAKKHNKRQGGKAVNMES</sequence>
<dbReference type="Proteomes" id="UP001159428">
    <property type="component" value="Unassembled WGS sequence"/>
</dbReference>
<dbReference type="EMBL" id="CALNXJ010000013">
    <property type="protein sequence ID" value="CAH3112324.1"/>
    <property type="molecule type" value="Genomic_DNA"/>
</dbReference>
<reference evidence="6 7" key="1">
    <citation type="submission" date="2022-05" db="EMBL/GenBank/DDBJ databases">
        <authorList>
            <consortium name="Genoscope - CEA"/>
            <person name="William W."/>
        </authorList>
    </citation>
    <scope>NUCLEOTIDE SEQUENCE [LARGE SCALE GENOMIC DNA]</scope>
</reference>
<dbReference type="GO" id="GO:0003735">
    <property type="term" value="F:structural constituent of ribosome"/>
    <property type="evidence" value="ECO:0007669"/>
    <property type="project" value="UniProtKB-UniRule"/>
</dbReference>
<feature type="region of interest" description="Disordered" evidence="5">
    <location>
        <begin position="16"/>
        <end position="44"/>
    </location>
</feature>
<keyword evidence="7" id="KW-1185">Reference proteome</keyword>
<feature type="non-terminal residue" evidence="6">
    <location>
        <position position="1"/>
    </location>
</feature>
<dbReference type="Gene3D" id="6.10.140.1730">
    <property type="match status" value="1"/>
</dbReference>
<evidence type="ECO:0000256" key="4">
    <source>
        <dbReference type="RuleBase" id="RU364026"/>
    </source>
</evidence>
<comment type="caution">
    <text evidence="6">The sequence shown here is derived from an EMBL/GenBank/DDBJ whole genome shotgun (WGS) entry which is preliminary data.</text>
</comment>
<evidence type="ECO:0000256" key="2">
    <source>
        <dbReference type="ARBA" id="ARBA00022980"/>
    </source>
</evidence>
<evidence type="ECO:0000313" key="6">
    <source>
        <dbReference type="EMBL" id="CAH3112324.1"/>
    </source>
</evidence>
<proteinExistence type="inferred from homology"/>
<evidence type="ECO:0000256" key="5">
    <source>
        <dbReference type="SAM" id="MobiDB-lite"/>
    </source>
</evidence>
<keyword evidence="2 4" id="KW-0689">Ribosomal protein</keyword>